<dbReference type="InterPro" id="IPR027443">
    <property type="entry name" value="IPNS-like_sf"/>
</dbReference>
<keyword evidence="3" id="KW-1185">Reference proteome</keyword>
<organism evidence="2 3">
    <name type="scientific">Prorocentrum cordatum</name>
    <dbReference type="NCBI Taxonomy" id="2364126"/>
    <lineage>
        <taxon>Eukaryota</taxon>
        <taxon>Sar</taxon>
        <taxon>Alveolata</taxon>
        <taxon>Dinophyceae</taxon>
        <taxon>Prorocentrales</taxon>
        <taxon>Prorocentraceae</taxon>
        <taxon>Prorocentrum</taxon>
    </lineage>
</organism>
<proteinExistence type="predicted"/>
<feature type="compositionally biased region" description="Acidic residues" evidence="1">
    <location>
        <begin position="161"/>
        <end position="184"/>
    </location>
</feature>
<evidence type="ECO:0008006" key="4">
    <source>
        <dbReference type="Google" id="ProtNLM"/>
    </source>
</evidence>
<name>A0ABN9QHJ0_9DINO</name>
<dbReference type="Proteomes" id="UP001189429">
    <property type="component" value="Unassembled WGS sequence"/>
</dbReference>
<dbReference type="SUPFAM" id="SSF51197">
    <property type="entry name" value="Clavaminate synthase-like"/>
    <property type="match status" value="1"/>
</dbReference>
<dbReference type="Gene3D" id="2.60.120.330">
    <property type="entry name" value="B-lactam Antibiotic, Isopenicillin N Synthase, Chain"/>
    <property type="match status" value="1"/>
</dbReference>
<feature type="non-terminal residue" evidence="2">
    <location>
        <position position="1"/>
    </location>
</feature>
<evidence type="ECO:0000256" key="1">
    <source>
        <dbReference type="SAM" id="MobiDB-lite"/>
    </source>
</evidence>
<dbReference type="EMBL" id="CAUYUJ010003189">
    <property type="protein sequence ID" value="CAK0804218.1"/>
    <property type="molecule type" value="Genomic_DNA"/>
</dbReference>
<feature type="non-terminal residue" evidence="2">
    <location>
        <position position="184"/>
    </location>
</feature>
<reference evidence="2" key="1">
    <citation type="submission" date="2023-10" db="EMBL/GenBank/DDBJ databases">
        <authorList>
            <person name="Chen Y."/>
            <person name="Shah S."/>
            <person name="Dougan E. K."/>
            <person name="Thang M."/>
            <person name="Chan C."/>
        </authorList>
    </citation>
    <scope>NUCLEOTIDE SEQUENCE [LARGE SCALE GENOMIC DNA]</scope>
</reference>
<evidence type="ECO:0000313" key="3">
    <source>
        <dbReference type="Proteomes" id="UP001189429"/>
    </source>
</evidence>
<gene>
    <name evidence="2" type="ORF">PCOR1329_LOCUS11101</name>
</gene>
<feature type="region of interest" description="Disordered" evidence="1">
    <location>
        <begin position="116"/>
        <end position="184"/>
    </location>
</feature>
<accession>A0ABN9QHJ0</accession>
<comment type="caution">
    <text evidence="2">The sequence shown here is derived from an EMBL/GenBank/DDBJ whole genome shotgun (WGS) entry which is preliminary data.</text>
</comment>
<protein>
    <recommendedName>
        <fullName evidence="4">Isopenicillin N synthase-like Fe(2+) 2OG dioxygenase domain-containing protein</fullName>
    </recommendedName>
</protein>
<evidence type="ECO:0000313" key="2">
    <source>
        <dbReference type="EMBL" id="CAK0804218.1"/>
    </source>
</evidence>
<sequence>YIRGSWRQVDVPDDCAVLFAGDMLERLTNGGTPALLHRVTMGGEAMPGRIRSWWPSVRQSHILFLQPDQDTVVCPLRPFLSASHGQNLPPVRYGDWHKQKVCLAFNLHEKLPQAVGGARRDYSAKEKARRAARRREDLEAKSARRPSAAPPRPGLRLADAAGDDVADDDADADAFDVDDDDADA</sequence>